<evidence type="ECO:0000256" key="3">
    <source>
        <dbReference type="ARBA" id="ARBA00023125"/>
    </source>
</evidence>
<name>A0A0D3KMN4_EMIH1</name>
<dbReference type="InterPro" id="IPR036955">
    <property type="entry name" value="AP2/ERF_dom_sf"/>
</dbReference>
<evidence type="ECO:0000259" key="7">
    <source>
        <dbReference type="PROSITE" id="PS51032"/>
    </source>
</evidence>
<evidence type="ECO:0000313" key="9">
    <source>
        <dbReference type="Proteomes" id="UP000013827"/>
    </source>
</evidence>
<comment type="subcellular location">
    <subcellularLocation>
        <location evidence="1">Nucleus</location>
    </subcellularLocation>
</comment>
<evidence type="ECO:0000256" key="5">
    <source>
        <dbReference type="ARBA" id="ARBA00023242"/>
    </source>
</evidence>
<dbReference type="GO" id="GO:0005634">
    <property type="term" value="C:nucleus"/>
    <property type="evidence" value="ECO:0007669"/>
    <property type="project" value="UniProtKB-SubCell"/>
</dbReference>
<dbReference type="InterPro" id="IPR016177">
    <property type="entry name" value="DNA-bd_dom_sf"/>
</dbReference>
<accession>A0A0D3KMN4</accession>
<dbReference type="HOGENOM" id="CLU_540185_0_0_1"/>
<keyword evidence="4" id="KW-0804">Transcription</keyword>
<dbReference type="KEGG" id="ehx:EMIHUDRAFT_110035"/>
<reference evidence="9" key="1">
    <citation type="journal article" date="2013" name="Nature">
        <title>Pan genome of the phytoplankton Emiliania underpins its global distribution.</title>
        <authorList>
            <person name="Read B.A."/>
            <person name="Kegel J."/>
            <person name="Klute M.J."/>
            <person name="Kuo A."/>
            <person name="Lefebvre S.C."/>
            <person name="Maumus F."/>
            <person name="Mayer C."/>
            <person name="Miller J."/>
            <person name="Monier A."/>
            <person name="Salamov A."/>
            <person name="Young J."/>
            <person name="Aguilar M."/>
            <person name="Claverie J.M."/>
            <person name="Frickenhaus S."/>
            <person name="Gonzalez K."/>
            <person name="Herman E.K."/>
            <person name="Lin Y.C."/>
            <person name="Napier J."/>
            <person name="Ogata H."/>
            <person name="Sarno A.F."/>
            <person name="Shmutz J."/>
            <person name="Schroeder D."/>
            <person name="de Vargas C."/>
            <person name="Verret F."/>
            <person name="von Dassow P."/>
            <person name="Valentin K."/>
            <person name="Van de Peer Y."/>
            <person name="Wheeler G."/>
            <person name="Dacks J.B."/>
            <person name="Delwiche C.F."/>
            <person name="Dyhrman S.T."/>
            <person name="Glockner G."/>
            <person name="John U."/>
            <person name="Richards T."/>
            <person name="Worden A.Z."/>
            <person name="Zhang X."/>
            <person name="Grigoriev I.V."/>
            <person name="Allen A.E."/>
            <person name="Bidle K."/>
            <person name="Borodovsky M."/>
            <person name="Bowler C."/>
            <person name="Brownlee C."/>
            <person name="Cock J.M."/>
            <person name="Elias M."/>
            <person name="Gladyshev V.N."/>
            <person name="Groth M."/>
            <person name="Guda C."/>
            <person name="Hadaegh A."/>
            <person name="Iglesias-Rodriguez M.D."/>
            <person name="Jenkins J."/>
            <person name="Jones B.M."/>
            <person name="Lawson T."/>
            <person name="Leese F."/>
            <person name="Lindquist E."/>
            <person name="Lobanov A."/>
            <person name="Lomsadze A."/>
            <person name="Malik S.B."/>
            <person name="Marsh M.E."/>
            <person name="Mackinder L."/>
            <person name="Mock T."/>
            <person name="Mueller-Roeber B."/>
            <person name="Pagarete A."/>
            <person name="Parker M."/>
            <person name="Probert I."/>
            <person name="Quesneville H."/>
            <person name="Raines C."/>
            <person name="Rensing S.A."/>
            <person name="Riano-Pachon D.M."/>
            <person name="Richier S."/>
            <person name="Rokitta S."/>
            <person name="Shiraiwa Y."/>
            <person name="Soanes D.M."/>
            <person name="van der Giezen M."/>
            <person name="Wahlund T.M."/>
            <person name="Williams B."/>
            <person name="Wilson W."/>
            <person name="Wolfe G."/>
            <person name="Wurch L.L."/>
        </authorList>
    </citation>
    <scope>NUCLEOTIDE SEQUENCE</scope>
</reference>
<dbReference type="GO" id="GO:0003677">
    <property type="term" value="F:DNA binding"/>
    <property type="evidence" value="ECO:0007669"/>
    <property type="project" value="UniProtKB-KW"/>
</dbReference>
<evidence type="ECO:0000256" key="1">
    <source>
        <dbReference type="ARBA" id="ARBA00004123"/>
    </source>
</evidence>
<dbReference type="GO" id="GO:0003700">
    <property type="term" value="F:DNA-binding transcription factor activity"/>
    <property type="evidence" value="ECO:0007669"/>
    <property type="project" value="InterPro"/>
</dbReference>
<dbReference type="AlphaFoldDB" id="A0A0D3KMN4"/>
<feature type="region of interest" description="Disordered" evidence="6">
    <location>
        <begin position="187"/>
        <end position="239"/>
    </location>
</feature>
<feature type="compositionally biased region" description="Basic and acidic residues" evidence="6">
    <location>
        <begin position="192"/>
        <end position="202"/>
    </location>
</feature>
<dbReference type="PROSITE" id="PS51032">
    <property type="entry name" value="AP2_ERF"/>
    <property type="match status" value="1"/>
</dbReference>
<keyword evidence="2" id="KW-0805">Transcription regulation</keyword>
<keyword evidence="9" id="KW-1185">Reference proteome</keyword>
<keyword evidence="3" id="KW-0238">DNA-binding</keyword>
<evidence type="ECO:0000256" key="6">
    <source>
        <dbReference type="SAM" id="MobiDB-lite"/>
    </source>
</evidence>
<proteinExistence type="predicted"/>
<dbReference type="PaxDb" id="2903-EOD37019"/>
<dbReference type="SUPFAM" id="SSF54171">
    <property type="entry name" value="DNA-binding domain"/>
    <property type="match status" value="1"/>
</dbReference>
<protein>
    <recommendedName>
        <fullName evidence="7">AP2/ERF domain-containing protein</fullName>
    </recommendedName>
</protein>
<dbReference type="GeneID" id="17282288"/>
<feature type="domain" description="AP2/ERF" evidence="7">
    <location>
        <begin position="413"/>
        <end position="452"/>
    </location>
</feature>
<keyword evidence="5" id="KW-0539">Nucleus</keyword>
<organism evidence="8 9">
    <name type="scientific">Emiliania huxleyi (strain CCMP1516)</name>
    <dbReference type="NCBI Taxonomy" id="280463"/>
    <lineage>
        <taxon>Eukaryota</taxon>
        <taxon>Haptista</taxon>
        <taxon>Haptophyta</taxon>
        <taxon>Prymnesiophyceae</taxon>
        <taxon>Isochrysidales</taxon>
        <taxon>Noelaerhabdaceae</taxon>
        <taxon>Emiliania</taxon>
    </lineage>
</organism>
<evidence type="ECO:0000256" key="2">
    <source>
        <dbReference type="ARBA" id="ARBA00023015"/>
    </source>
</evidence>
<dbReference type="RefSeq" id="XP_005789448.1">
    <property type="nucleotide sequence ID" value="XM_005789391.1"/>
</dbReference>
<dbReference type="Gene3D" id="3.30.730.10">
    <property type="entry name" value="AP2/ERF domain"/>
    <property type="match status" value="1"/>
</dbReference>
<evidence type="ECO:0000313" key="8">
    <source>
        <dbReference type="EnsemblProtists" id="EOD37019"/>
    </source>
</evidence>
<dbReference type="InterPro" id="IPR001471">
    <property type="entry name" value="AP2/ERF_dom"/>
</dbReference>
<dbReference type="EnsemblProtists" id="EOD37019">
    <property type="protein sequence ID" value="EOD37019"/>
    <property type="gene ID" value="EMIHUDRAFT_110035"/>
</dbReference>
<sequence length="505" mass="50842">MASHNGLQCWMCLGGATHACPRCDVAYGTAVCLTCFEKAARQADTKRKLGRLRHDALDWTGAPRGERPLRPVDMATTPASPCQCCTRECLQPQLVLLPAPAPPLAAGPGGQQAPPVPVPAVEAAAATAAPATPVELAPLPAEAASPPAGGAAAPSAGSASWITFLGTASAWVGGALLEAAAEGFRRAKRRRCDGEQREGRGGEEEEEAPRVGASERARLGGPSADEAGGGGAPPAAPAAQAAVRTITAAGAEAVRQADREGLTLATGCGNTGYKGVCYRPKERGSKKYRLSVFVGGKMLSLGYFTTPEEAALFYARREAGRDMVAPASQRMYLRRAGSLEATTGEATTGAGAAPTGGAPAGTAMPIEDLAGAVARGAAGAAATGAARMMAPPRTASSEGVVLIPAVRKDSTTGYKNVIFHRGSKQFEAKVRPGGKSVFLGSFDTAEEAATAYARSEYGRADAAKLLQPRAGTGTASAAPAGAGAATGAGAAPAARQAIANFAAAL</sequence>
<reference evidence="8" key="2">
    <citation type="submission" date="2024-10" db="UniProtKB">
        <authorList>
            <consortium name="EnsemblProtists"/>
        </authorList>
    </citation>
    <scope>IDENTIFICATION</scope>
</reference>
<dbReference type="Proteomes" id="UP000013827">
    <property type="component" value="Unassembled WGS sequence"/>
</dbReference>
<evidence type="ECO:0000256" key="4">
    <source>
        <dbReference type="ARBA" id="ARBA00023163"/>
    </source>
</evidence>